<organism evidence="2 3">
    <name type="scientific">Lineolata rhizophorae</name>
    <dbReference type="NCBI Taxonomy" id="578093"/>
    <lineage>
        <taxon>Eukaryota</taxon>
        <taxon>Fungi</taxon>
        <taxon>Dikarya</taxon>
        <taxon>Ascomycota</taxon>
        <taxon>Pezizomycotina</taxon>
        <taxon>Dothideomycetes</taxon>
        <taxon>Dothideomycetes incertae sedis</taxon>
        <taxon>Lineolatales</taxon>
        <taxon>Lineolataceae</taxon>
        <taxon>Lineolata</taxon>
    </lineage>
</organism>
<dbReference type="Proteomes" id="UP000799766">
    <property type="component" value="Unassembled WGS sequence"/>
</dbReference>
<feature type="domain" description="FAD dependent oxidoreductase" evidence="1">
    <location>
        <begin position="5"/>
        <end position="397"/>
    </location>
</feature>
<dbReference type="GO" id="GO:0005770">
    <property type="term" value="C:late endosome"/>
    <property type="evidence" value="ECO:0007669"/>
    <property type="project" value="TreeGrafter"/>
</dbReference>
<protein>
    <submittedName>
        <fullName evidence="2">FAD dependent oxidoreductase</fullName>
    </submittedName>
</protein>
<dbReference type="OrthoDB" id="498204at2759"/>
<dbReference type="PANTHER" id="PTHR13847:SF185">
    <property type="entry name" value="FAD DEPENDENT OXIDOREDUCTASE SUPERFAMILY (AFU_ORTHOLOGUE AFUA_3G02360)"/>
    <property type="match status" value="1"/>
</dbReference>
<evidence type="ECO:0000313" key="3">
    <source>
        <dbReference type="Proteomes" id="UP000799766"/>
    </source>
</evidence>
<dbReference type="AlphaFoldDB" id="A0A6A6NZH1"/>
<dbReference type="GO" id="GO:0042147">
    <property type="term" value="P:retrograde transport, endosome to Golgi"/>
    <property type="evidence" value="ECO:0007669"/>
    <property type="project" value="TreeGrafter"/>
</dbReference>
<dbReference type="EMBL" id="MU001682">
    <property type="protein sequence ID" value="KAF2456892.1"/>
    <property type="molecule type" value="Genomic_DNA"/>
</dbReference>
<dbReference type="Gene3D" id="3.30.9.10">
    <property type="entry name" value="D-Amino Acid Oxidase, subunit A, domain 2"/>
    <property type="match status" value="1"/>
</dbReference>
<dbReference type="InterPro" id="IPR036188">
    <property type="entry name" value="FAD/NAD-bd_sf"/>
</dbReference>
<dbReference type="SUPFAM" id="SSF51905">
    <property type="entry name" value="FAD/NAD(P)-binding domain"/>
    <property type="match status" value="1"/>
</dbReference>
<evidence type="ECO:0000259" key="1">
    <source>
        <dbReference type="Pfam" id="PF01266"/>
    </source>
</evidence>
<reference evidence="2" key="1">
    <citation type="journal article" date="2020" name="Stud. Mycol.">
        <title>101 Dothideomycetes genomes: a test case for predicting lifestyles and emergence of pathogens.</title>
        <authorList>
            <person name="Haridas S."/>
            <person name="Albert R."/>
            <person name="Binder M."/>
            <person name="Bloem J."/>
            <person name="Labutti K."/>
            <person name="Salamov A."/>
            <person name="Andreopoulos B."/>
            <person name="Baker S."/>
            <person name="Barry K."/>
            <person name="Bills G."/>
            <person name="Bluhm B."/>
            <person name="Cannon C."/>
            <person name="Castanera R."/>
            <person name="Culley D."/>
            <person name="Daum C."/>
            <person name="Ezra D."/>
            <person name="Gonzalez J."/>
            <person name="Henrissat B."/>
            <person name="Kuo A."/>
            <person name="Liang C."/>
            <person name="Lipzen A."/>
            <person name="Lutzoni F."/>
            <person name="Magnuson J."/>
            <person name="Mondo S."/>
            <person name="Nolan M."/>
            <person name="Ohm R."/>
            <person name="Pangilinan J."/>
            <person name="Park H.-J."/>
            <person name="Ramirez L."/>
            <person name="Alfaro M."/>
            <person name="Sun H."/>
            <person name="Tritt A."/>
            <person name="Yoshinaga Y."/>
            <person name="Zwiers L.-H."/>
            <person name="Turgeon B."/>
            <person name="Goodwin S."/>
            <person name="Spatafora J."/>
            <person name="Crous P."/>
            <person name="Grigoriev I."/>
        </authorList>
    </citation>
    <scope>NUCLEOTIDE SEQUENCE</scope>
    <source>
        <strain evidence="2">ATCC 16933</strain>
    </source>
</reference>
<accession>A0A6A6NZH1</accession>
<dbReference type="Pfam" id="PF01266">
    <property type="entry name" value="DAO"/>
    <property type="match status" value="1"/>
</dbReference>
<keyword evidence="3" id="KW-1185">Reference proteome</keyword>
<sequence length="413" mass="43631">MSNTVIVGAGIIGCSTAYYLSQSSHTPAQNIHLVESNPELFKCASGLAGGFLAADWFAPSVAPLGALSFRLHKRLADEHGGRDRWGYCRSTGTSLSQGSEDAVGGSGEDWLLNGTSRAQAAGETKPDESDVPSWLRLAEGASLEVISRDHSVAQLDPMRLCKFLIAECKARGVQVHHPATVLSVSKDIKDELASVRIADSDGSETDLPCSRLLLTCGAWTPKVFTTLFPRATVKIPVSSLGGHSVLVRSPRWGAQQEAEDKGCHAVFATDTLGFAPEVFSRLGGEIYIAGLNTATLQLPQSAAEVGSKPESLEQIKRVAKRLLGLSEEVDDLEVLRESLCFRPITSSGRPIVSRVPDAKLGGIKTRGGGDGGVFVSAGHGAWGISQSLGTGMVLCELLEGRPTSCDVKALQLA</sequence>
<proteinExistence type="predicted"/>
<dbReference type="Gene3D" id="3.50.50.60">
    <property type="entry name" value="FAD/NAD(P)-binding domain"/>
    <property type="match status" value="1"/>
</dbReference>
<dbReference type="PANTHER" id="PTHR13847">
    <property type="entry name" value="SARCOSINE DEHYDROGENASE-RELATED"/>
    <property type="match status" value="1"/>
</dbReference>
<dbReference type="GO" id="GO:0005829">
    <property type="term" value="C:cytosol"/>
    <property type="evidence" value="ECO:0007669"/>
    <property type="project" value="GOC"/>
</dbReference>
<gene>
    <name evidence="2" type="ORF">BDY21DRAFT_286959</name>
</gene>
<dbReference type="InterPro" id="IPR006076">
    <property type="entry name" value="FAD-dep_OxRdtase"/>
</dbReference>
<evidence type="ECO:0000313" key="2">
    <source>
        <dbReference type="EMBL" id="KAF2456892.1"/>
    </source>
</evidence>
<name>A0A6A6NZH1_9PEZI</name>